<gene>
    <name evidence="2" type="ORF">C9374_004917</name>
</gene>
<dbReference type="GeneID" id="68097372"/>
<evidence type="ECO:0000256" key="1">
    <source>
        <dbReference type="SAM" id="Phobius"/>
    </source>
</evidence>
<feature type="transmembrane region" description="Helical" evidence="1">
    <location>
        <begin position="658"/>
        <end position="684"/>
    </location>
</feature>
<keyword evidence="3" id="KW-1185">Reference proteome</keyword>
<accession>A0AA88GRW2</accession>
<reference evidence="2 3" key="1">
    <citation type="journal article" date="2018" name="BMC Genomics">
        <title>The genome of Naegleria lovaniensis, the basis for a comparative approach to unravel pathogenicity factors of the human pathogenic amoeba N. fowleri.</title>
        <authorList>
            <person name="Liechti N."/>
            <person name="Schurch N."/>
            <person name="Bruggmann R."/>
            <person name="Wittwer M."/>
        </authorList>
    </citation>
    <scope>NUCLEOTIDE SEQUENCE [LARGE SCALE GENOMIC DNA]</scope>
    <source>
        <strain evidence="2 3">ATCC 30569</strain>
    </source>
</reference>
<dbReference type="AlphaFoldDB" id="A0AA88GRW2"/>
<dbReference type="RefSeq" id="XP_044548629.1">
    <property type="nucleotide sequence ID" value="XM_044694609.1"/>
</dbReference>
<keyword evidence="1" id="KW-1133">Transmembrane helix</keyword>
<keyword evidence="1" id="KW-0812">Transmembrane</keyword>
<comment type="caution">
    <text evidence="2">The sequence shown here is derived from an EMBL/GenBank/DDBJ whole genome shotgun (WGS) entry which is preliminary data.</text>
</comment>
<protein>
    <submittedName>
        <fullName evidence="2">Uncharacterized protein</fullName>
    </submittedName>
</protein>
<dbReference type="EMBL" id="PYSW02000022">
    <property type="protein sequence ID" value="KAG2382950.1"/>
    <property type="molecule type" value="Genomic_DNA"/>
</dbReference>
<proteinExistence type="predicted"/>
<sequence>MPITNILNNISTIRFFQYLYLLLIYSSIFLPFLNTSAFLSGFVTTNNFVKICNSKNNLISCKNTFVIGLNIGDEGLKQDLKIHVSPDQPIPLDPQDTDSHSSYWTVTSDVVIQIERSDVYVHFPLKYVGSLRNAFEDYQIQSQSCRDERRLSATATSTMTTMINGICCGPLLNADTGQVYYETRRILYNSTIYSQYTVGTPSLQYSIFITLRQGDLSFGVSLTNEQRSVSTRGMTVSLESEMLFDLRELDFREYYYVIPEKQNIGFLVPKQHIGNEMNKIGISTEIYLRNIDCFYQKGSLLRIQGALLSNDPASYNDQFYPFRNIKLLYKNSNCYYYNRYTGKIVYFCDKTLGTTMIFELPFGDGTFSLTKLKGNPVIVSKGAFRNDQTVSVSLDIFNNIETPGLIDVTLLDCCSTDLSCNKTQRQYTQPRIEGFDVKKIIFNTFLTLSRGKCILQVGDNGNIMSTIEIPFAFEDSSTTVNEDFCKGPYQKTIIDNGNVKCEANCQHSDLVFDSTQKICVPLNCSEKYDNKTVFNYASLSCEVPVHCDLTTQQYNSHNNTCQPKQGNLQATSDAILNSANFKDKMLKLNCGNGLQTSSGIMCMCSGQYISYWSNTTTRLALVTPLCSIDSSKQETSEDDSRSNDFFSSFMGIPVVAQIVAIVCTFALVTGVLLLLSMCITCCCFKRKTVEKALIEHRYGNLKRKRFLKWLSGAVLFCDFSREEYSFESCPGDNLKVMSTFNSKKMKL</sequence>
<keyword evidence="1" id="KW-0472">Membrane</keyword>
<feature type="transmembrane region" description="Helical" evidence="1">
    <location>
        <begin position="20"/>
        <end position="43"/>
    </location>
</feature>
<evidence type="ECO:0000313" key="3">
    <source>
        <dbReference type="Proteomes" id="UP000816034"/>
    </source>
</evidence>
<name>A0AA88GRW2_NAELO</name>
<organism evidence="2 3">
    <name type="scientific">Naegleria lovaniensis</name>
    <name type="common">Amoeba</name>
    <dbReference type="NCBI Taxonomy" id="51637"/>
    <lineage>
        <taxon>Eukaryota</taxon>
        <taxon>Discoba</taxon>
        <taxon>Heterolobosea</taxon>
        <taxon>Tetramitia</taxon>
        <taxon>Eutetramitia</taxon>
        <taxon>Vahlkampfiidae</taxon>
        <taxon>Naegleria</taxon>
    </lineage>
</organism>
<dbReference type="Proteomes" id="UP000816034">
    <property type="component" value="Unassembled WGS sequence"/>
</dbReference>
<evidence type="ECO:0000313" key="2">
    <source>
        <dbReference type="EMBL" id="KAG2382950.1"/>
    </source>
</evidence>